<keyword evidence="1" id="KW-0175">Coiled coil</keyword>
<gene>
    <name evidence="2" type="ORF">CYMTET_53694</name>
</gene>
<sequence length="153" mass="16846">MAKQKEQSAAETLVRKREAAEKELQRSVKYAKLAEAAQQKLARAGQDVKQAKLLKEELVGVLRGMGETPASSARKEVLEGALQELLGQPTPAATAEEEAAAATGFLFQALNDFFVFASPPPASRSNISRDKPGVRVQPTTSWSHQYRHYQIRR</sequence>
<name>A0AAE0BGI3_9CHLO</name>
<proteinExistence type="predicted"/>
<feature type="coiled-coil region" evidence="1">
    <location>
        <begin position="3"/>
        <end position="54"/>
    </location>
</feature>
<dbReference type="Proteomes" id="UP001190700">
    <property type="component" value="Unassembled WGS sequence"/>
</dbReference>
<evidence type="ECO:0000313" key="3">
    <source>
        <dbReference type="Proteomes" id="UP001190700"/>
    </source>
</evidence>
<dbReference type="AlphaFoldDB" id="A0AAE0BGI3"/>
<accession>A0AAE0BGI3</accession>
<evidence type="ECO:0000256" key="1">
    <source>
        <dbReference type="SAM" id="Coils"/>
    </source>
</evidence>
<comment type="caution">
    <text evidence="2">The sequence shown here is derived from an EMBL/GenBank/DDBJ whole genome shotgun (WGS) entry which is preliminary data.</text>
</comment>
<evidence type="ECO:0000313" key="2">
    <source>
        <dbReference type="EMBL" id="KAK3236146.1"/>
    </source>
</evidence>
<organism evidence="2 3">
    <name type="scientific">Cymbomonas tetramitiformis</name>
    <dbReference type="NCBI Taxonomy" id="36881"/>
    <lineage>
        <taxon>Eukaryota</taxon>
        <taxon>Viridiplantae</taxon>
        <taxon>Chlorophyta</taxon>
        <taxon>Pyramimonadophyceae</taxon>
        <taxon>Pyramimonadales</taxon>
        <taxon>Pyramimonadaceae</taxon>
        <taxon>Cymbomonas</taxon>
    </lineage>
</organism>
<keyword evidence="3" id="KW-1185">Reference proteome</keyword>
<dbReference type="EMBL" id="LGRX02035154">
    <property type="protein sequence ID" value="KAK3236146.1"/>
    <property type="molecule type" value="Genomic_DNA"/>
</dbReference>
<reference evidence="2 3" key="1">
    <citation type="journal article" date="2015" name="Genome Biol. Evol.">
        <title>Comparative Genomics of a Bacterivorous Green Alga Reveals Evolutionary Causalities and Consequences of Phago-Mixotrophic Mode of Nutrition.</title>
        <authorList>
            <person name="Burns J.A."/>
            <person name="Paasch A."/>
            <person name="Narechania A."/>
            <person name="Kim E."/>
        </authorList>
    </citation>
    <scope>NUCLEOTIDE SEQUENCE [LARGE SCALE GENOMIC DNA]</scope>
    <source>
        <strain evidence="2 3">PLY_AMNH</strain>
    </source>
</reference>
<protein>
    <submittedName>
        <fullName evidence="2">Uncharacterized protein</fullName>
    </submittedName>
</protein>